<accession>A0A7E6DPZ4</accession>
<name>A0A7E6DPZ4_9CHIR</name>
<evidence type="ECO:0000256" key="1">
    <source>
        <dbReference type="SAM" id="MobiDB-lite"/>
    </source>
</evidence>
<dbReference type="Proteomes" id="UP000504628">
    <property type="component" value="Chromosome 5"/>
</dbReference>
<gene>
    <name evidence="3" type="primary">LOC118500487</name>
</gene>
<dbReference type="GeneID" id="118500487"/>
<feature type="region of interest" description="Disordered" evidence="1">
    <location>
        <begin position="176"/>
        <end position="198"/>
    </location>
</feature>
<organism evidence="2 3">
    <name type="scientific">Phyllostomus discolor</name>
    <name type="common">pale spear-nosed bat</name>
    <dbReference type="NCBI Taxonomy" id="89673"/>
    <lineage>
        <taxon>Eukaryota</taxon>
        <taxon>Metazoa</taxon>
        <taxon>Chordata</taxon>
        <taxon>Craniata</taxon>
        <taxon>Vertebrata</taxon>
        <taxon>Euteleostomi</taxon>
        <taxon>Mammalia</taxon>
        <taxon>Eutheria</taxon>
        <taxon>Laurasiatheria</taxon>
        <taxon>Chiroptera</taxon>
        <taxon>Yangochiroptera</taxon>
        <taxon>Phyllostomidae</taxon>
        <taxon>Phyllostominae</taxon>
        <taxon>Phyllostomus</taxon>
    </lineage>
</organism>
<keyword evidence="2" id="KW-1185">Reference proteome</keyword>
<dbReference type="InParanoid" id="A0A7E6DPZ4"/>
<feature type="region of interest" description="Disordered" evidence="1">
    <location>
        <begin position="1"/>
        <end position="49"/>
    </location>
</feature>
<feature type="compositionally biased region" description="Basic residues" evidence="1">
    <location>
        <begin position="179"/>
        <end position="188"/>
    </location>
</feature>
<dbReference type="KEGG" id="pdic:118500487"/>
<dbReference type="AlphaFoldDB" id="A0A7E6DPZ4"/>
<evidence type="ECO:0000313" key="3">
    <source>
        <dbReference type="RefSeq" id="XP_035880992.1"/>
    </source>
</evidence>
<proteinExistence type="predicted"/>
<evidence type="ECO:0000313" key="2">
    <source>
        <dbReference type="Proteomes" id="UP000504628"/>
    </source>
</evidence>
<dbReference type="RefSeq" id="XP_035880992.1">
    <property type="nucleotide sequence ID" value="XM_036025099.1"/>
</dbReference>
<reference evidence="3" key="1">
    <citation type="submission" date="2025-08" db="UniProtKB">
        <authorList>
            <consortium name="RefSeq"/>
        </authorList>
    </citation>
    <scope>IDENTIFICATION</scope>
    <source>
        <tissue evidence="3">Muscle</tissue>
    </source>
</reference>
<sequence>MTRSGGAGDVPRRDARRGRTHGGPEASPPSQSPVGGRRKAHPAGVELPRALRPWAYAAEARGPHRNCPPTCAGVLTSQGGAAVSESDVRRPKGSAFVAGSDVARAQTGVASGWGPLDASLGNRARSADPTELGVLGPAAGAVAPAETGFARTLGRSRRAVTSLRCPHLFGRDAPASARRPCRRLRRRPPSPSRGNPAEFNVSTFSISLRVETPTWLAWASHSGSQSVFAPNEFFLPRGHPADVLLTSGVFAADARETPTAPGLASKQVWRPQSHLS</sequence>
<protein>
    <submittedName>
        <fullName evidence="3">Uncharacterized protein LOC118500487</fullName>
    </submittedName>
</protein>